<organism evidence="3 4">
    <name type="scientific">Parahaliea mediterranea</name>
    <dbReference type="NCBI Taxonomy" id="651086"/>
    <lineage>
        <taxon>Bacteria</taxon>
        <taxon>Pseudomonadati</taxon>
        <taxon>Pseudomonadota</taxon>
        <taxon>Gammaproteobacteria</taxon>
        <taxon>Cellvibrionales</taxon>
        <taxon>Halieaceae</taxon>
        <taxon>Parahaliea</taxon>
    </lineage>
</organism>
<name>A0A939DGF3_9GAMM</name>
<accession>A0A939DGF3</accession>
<dbReference type="PROSITE" id="PS50830">
    <property type="entry name" value="TNASE_3"/>
    <property type="match status" value="1"/>
</dbReference>
<dbReference type="InterPro" id="IPR002071">
    <property type="entry name" value="Thermonucl_AS"/>
</dbReference>
<dbReference type="InterPro" id="IPR035437">
    <property type="entry name" value="SNase_OB-fold_sf"/>
</dbReference>
<gene>
    <name evidence="3" type="ORF">JYP50_14615</name>
</gene>
<dbReference type="Gene3D" id="2.40.50.90">
    <property type="match status" value="1"/>
</dbReference>
<dbReference type="GO" id="GO:0003676">
    <property type="term" value="F:nucleic acid binding"/>
    <property type="evidence" value="ECO:0007669"/>
    <property type="project" value="InterPro"/>
</dbReference>
<dbReference type="SMART" id="SM00318">
    <property type="entry name" value="SNc"/>
    <property type="match status" value="1"/>
</dbReference>
<reference evidence="3" key="1">
    <citation type="submission" date="2021-02" db="EMBL/GenBank/DDBJ databases">
        <title>PHA producing bacteria isolated from coastal sediment in Guangdong, Shenzhen.</title>
        <authorList>
            <person name="Zheng W."/>
            <person name="Yu S."/>
            <person name="Huang Y."/>
        </authorList>
    </citation>
    <scope>NUCLEOTIDE SEQUENCE</scope>
    <source>
        <strain evidence="3">TN14-10</strain>
    </source>
</reference>
<feature type="domain" description="TNase-like" evidence="2">
    <location>
        <begin position="89"/>
        <end position="211"/>
    </location>
</feature>
<dbReference type="PANTHER" id="PTHR12302">
    <property type="entry name" value="EBNA2 BINDING PROTEIN P100"/>
    <property type="match status" value="1"/>
</dbReference>
<evidence type="ECO:0000256" key="1">
    <source>
        <dbReference type="SAM" id="MobiDB-lite"/>
    </source>
</evidence>
<evidence type="ECO:0000313" key="4">
    <source>
        <dbReference type="Proteomes" id="UP000664303"/>
    </source>
</evidence>
<dbReference type="PANTHER" id="PTHR12302:SF26">
    <property type="entry name" value="BLR1266 PROTEIN"/>
    <property type="match status" value="1"/>
</dbReference>
<dbReference type="Proteomes" id="UP000664303">
    <property type="component" value="Unassembled WGS sequence"/>
</dbReference>
<dbReference type="Pfam" id="PF00565">
    <property type="entry name" value="SNase"/>
    <property type="match status" value="1"/>
</dbReference>
<dbReference type="PROSITE" id="PS01123">
    <property type="entry name" value="TNASE_1"/>
    <property type="match status" value="1"/>
</dbReference>
<keyword evidence="4" id="KW-1185">Reference proteome</keyword>
<dbReference type="RefSeq" id="WP_206561286.1">
    <property type="nucleotide sequence ID" value="NZ_JAFKCZ010000010.1"/>
</dbReference>
<evidence type="ECO:0000313" key="3">
    <source>
        <dbReference type="EMBL" id="MBN7797840.1"/>
    </source>
</evidence>
<proteinExistence type="predicted"/>
<evidence type="ECO:0000259" key="2">
    <source>
        <dbReference type="PROSITE" id="PS50830"/>
    </source>
</evidence>
<dbReference type="AlphaFoldDB" id="A0A939DGF3"/>
<protein>
    <submittedName>
        <fullName evidence="3">Thermonuclease family protein</fullName>
    </submittedName>
</protein>
<sequence length="227" mass="25872">MTRPPYRRQGQRAGGYRRSPWWRGLRNLLVLAVAASLLQLAGSGEVTWPGVVLERAKEVLTRPEAGWRQAGGALEKQGERREGSPPPSFDLRGRIVRVADGDTVSLLDATGQQHKIRLYAIDTPELDQAHGRAAREALSQLVYQRQVGAVVIEVDDYQRKVATLYSGEVDINLALVAAGHAWWYRYHAPHERPLEQAERQARRQRLGLWAGDDPQAPWDWRRRHRRR</sequence>
<feature type="region of interest" description="Disordered" evidence="1">
    <location>
        <begin position="68"/>
        <end position="89"/>
    </location>
</feature>
<dbReference type="SUPFAM" id="SSF50199">
    <property type="entry name" value="Staphylococcal nuclease"/>
    <property type="match status" value="1"/>
</dbReference>
<dbReference type="InterPro" id="IPR016071">
    <property type="entry name" value="Staphylococal_nuclease_OB-fold"/>
</dbReference>
<dbReference type="GO" id="GO:0004518">
    <property type="term" value="F:nuclease activity"/>
    <property type="evidence" value="ECO:0007669"/>
    <property type="project" value="InterPro"/>
</dbReference>
<dbReference type="EMBL" id="JAFKCZ010000010">
    <property type="protein sequence ID" value="MBN7797840.1"/>
    <property type="molecule type" value="Genomic_DNA"/>
</dbReference>
<comment type="caution">
    <text evidence="3">The sequence shown here is derived from an EMBL/GenBank/DDBJ whole genome shotgun (WGS) entry which is preliminary data.</text>
</comment>